<evidence type="ECO:0000313" key="10">
    <source>
        <dbReference type="Proteomes" id="UP001272137"/>
    </source>
</evidence>
<dbReference type="Gene3D" id="1.10.540.10">
    <property type="entry name" value="Acyl-CoA dehydrogenase/oxidase, N-terminal domain"/>
    <property type="match status" value="1"/>
</dbReference>
<evidence type="ECO:0000259" key="7">
    <source>
        <dbReference type="Pfam" id="PF02770"/>
    </source>
</evidence>
<dbReference type="InterPro" id="IPR009075">
    <property type="entry name" value="AcylCo_DH/oxidase_C"/>
</dbReference>
<dbReference type="InterPro" id="IPR052161">
    <property type="entry name" value="Mycobact_Acyl-CoA_DH"/>
</dbReference>
<evidence type="ECO:0000313" key="9">
    <source>
        <dbReference type="EMBL" id="MDW9254215.1"/>
    </source>
</evidence>
<evidence type="ECO:0000256" key="4">
    <source>
        <dbReference type="ARBA" id="ARBA00022827"/>
    </source>
</evidence>
<comment type="caution">
    <text evidence="9">The sequence shown here is derived from an EMBL/GenBank/DDBJ whole genome shotgun (WGS) entry which is preliminary data.</text>
</comment>
<dbReference type="Pfam" id="PF02770">
    <property type="entry name" value="Acyl-CoA_dh_M"/>
    <property type="match status" value="1"/>
</dbReference>
<evidence type="ECO:0000259" key="6">
    <source>
        <dbReference type="Pfam" id="PF00441"/>
    </source>
</evidence>
<organism evidence="9 10">
    <name type="scientific">Burkholderia thailandensis</name>
    <dbReference type="NCBI Taxonomy" id="57975"/>
    <lineage>
        <taxon>Bacteria</taxon>
        <taxon>Pseudomonadati</taxon>
        <taxon>Pseudomonadota</taxon>
        <taxon>Betaproteobacteria</taxon>
        <taxon>Burkholderiales</taxon>
        <taxon>Burkholderiaceae</taxon>
        <taxon>Burkholderia</taxon>
        <taxon>pseudomallei group</taxon>
    </lineage>
</organism>
<dbReference type="InterPro" id="IPR009100">
    <property type="entry name" value="AcylCoA_DH/oxidase_NM_dom_sf"/>
</dbReference>
<keyword evidence="5" id="KW-0560">Oxidoreductase</keyword>
<dbReference type="InterPro" id="IPR046373">
    <property type="entry name" value="Acyl-CoA_Oxase/DH_mid-dom_sf"/>
</dbReference>
<dbReference type="Pfam" id="PF02771">
    <property type="entry name" value="Acyl-CoA_dh_N"/>
    <property type="match status" value="1"/>
</dbReference>
<evidence type="ECO:0000256" key="3">
    <source>
        <dbReference type="ARBA" id="ARBA00022630"/>
    </source>
</evidence>
<dbReference type="InterPro" id="IPR013786">
    <property type="entry name" value="AcylCoA_DH/ox_N"/>
</dbReference>
<proteinExistence type="inferred from homology"/>
<comment type="similarity">
    <text evidence="2">Belongs to the acyl-CoA dehydrogenase family.</text>
</comment>
<feature type="domain" description="Acyl-CoA oxidase/dehydrogenase middle" evidence="7">
    <location>
        <begin position="125"/>
        <end position="223"/>
    </location>
</feature>
<dbReference type="SUPFAM" id="SSF56645">
    <property type="entry name" value="Acyl-CoA dehydrogenase NM domain-like"/>
    <property type="match status" value="1"/>
</dbReference>
<dbReference type="RefSeq" id="WP_009902608.1">
    <property type="nucleotide sequence ID" value="NZ_CP008914.2"/>
</dbReference>
<dbReference type="PANTHER" id="PTHR43292:SF3">
    <property type="entry name" value="ACYL-COA DEHYDROGENASE FADE29"/>
    <property type="match status" value="1"/>
</dbReference>
<comment type="cofactor">
    <cofactor evidence="1">
        <name>FAD</name>
        <dbReference type="ChEBI" id="CHEBI:57692"/>
    </cofactor>
</comment>
<dbReference type="KEGG" id="btha:DR62_1587"/>
<dbReference type="Proteomes" id="UP001272137">
    <property type="component" value="Unassembled WGS sequence"/>
</dbReference>
<keyword evidence="4" id="KW-0274">FAD</keyword>
<dbReference type="Pfam" id="PF00441">
    <property type="entry name" value="Acyl-CoA_dh_1"/>
    <property type="match status" value="1"/>
</dbReference>
<evidence type="ECO:0000256" key="1">
    <source>
        <dbReference type="ARBA" id="ARBA00001974"/>
    </source>
</evidence>
<evidence type="ECO:0000256" key="5">
    <source>
        <dbReference type="ARBA" id="ARBA00023002"/>
    </source>
</evidence>
<dbReference type="GO" id="GO:0050660">
    <property type="term" value="F:flavin adenine dinucleotide binding"/>
    <property type="evidence" value="ECO:0007669"/>
    <property type="project" value="InterPro"/>
</dbReference>
<dbReference type="EMBL" id="QXCT01000002">
    <property type="protein sequence ID" value="MDW9254215.1"/>
    <property type="molecule type" value="Genomic_DNA"/>
</dbReference>
<dbReference type="AlphaFoldDB" id="A0AAW9CTA2"/>
<gene>
    <name evidence="9" type="ORF">C7S16_3103</name>
</gene>
<keyword evidence="3" id="KW-0285">Flavoprotein</keyword>
<feature type="domain" description="Acyl-CoA dehydrogenase/oxidase N-terminal" evidence="8">
    <location>
        <begin position="6"/>
        <end position="120"/>
    </location>
</feature>
<accession>A0AAW9CTA2</accession>
<protein>
    <submittedName>
        <fullName evidence="9">Acyl-CoA dehydrogenase, N-terminal domain protein</fullName>
    </submittedName>
</protein>
<dbReference type="GO" id="GO:0016627">
    <property type="term" value="F:oxidoreductase activity, acting on the CH-CH group of donors"/>
    <property type="evidence" value="ECO:0007669"/>
    <property type="project" value="InterPro"/>
</dbReference>
<evidence type="ECO:0000256" key="2">
    <source>
        <dbReference type="ARBA" id="ARBA00009347"/>
    </source>
</evidence>
<dbReference type="Gene3D" id="1.20.140.10">
    <property type="entry name" value="Butyryl-CoA Dehydrogenase, subunit A, domain 3"/>
    <property type="match status" value="1"/>
</dbReference>
<feature type="domain" description="Acyl-CoA dehydrogenase/oxidase C-terminal" evidence="6">
    <location>
        <begin position="235"/>
        <end position="400"/>
    </location>
</feature>
<dbReference type="Gene3D" id="2.40.110.10">
    <property type="entry name" value="Butyryl-CoA Dehydrogenase, subunit A, domain 2"/>
    <property type="match status" value="1"/>
</dbReference>
<dbReference type="SUPFAM" id="SSF47203">
    <property type="entry name" value="Acyl-CoA dehydrogenase C-terminal domain-like"/>
    <property type="match status" value="1"/>
</dbReference>
<name>A0AAW9CTA2_BURTH</name>
<dbReference type="InterPro" id="IPR036250">
    <property type="entry name" value="AcylCo_DH-like_C"/>
</dbReference>
<dbReference type="PANTHER" id="PTHR43292">
    <property type="entry name" value="ACYL-COA DEHYDROGENASE"/>
    <property type="match status" value="1"/>
</dbReference>
<sequence length="403" mass="44523">MDLNFTAEEEAFRAQVQRFLADELPPRISRKVKGGLRLTRDDMREWHAILNARGWLASHWPREWGGPGWSVAQKFLFDNECAIAGAPRIVPFGVNMLGPVLIRYGSEAQKRRWLPRILDGTDWWCQGYSEPGAGSDLAAVKTSAVRGVDAQGDHYVVNGQKTWTTLGHYANMIFCLVRTATDVRKQEGISFLLVDMNAPGVEVRPIVTLDGEHEVNEVFFTDVRVPAENLVGEENRGWTYAKYLLTYERTNIAGVGFSVAALDRLRAVAAKVRKNGRPLADDPLFAARLARVEIELDNMKTTNLRVLAAVAGGGAPGAESSMLKIRGTQIRQEISSLMRRAMGPYAQPFVDEALDADYDGEPLGGLPEAASAATQYFNNRKLSIFGGSNEIQKNIISKTMLGL</sequence>
<evidence type="ECO:0000259" key="8">
    <source>
        <dbReference type="Pfam" id="PF02771"/>
    </source>
</evidence>
<dbReference type="FunFam" id="2.40.110.10:FF:000011">
    <property type="entry name" value="Acyl-CoA dehydrogenase FadE34"/>
    <property type="match status" value="1"/>
</dbReference>
<reference evidence="9" key="1">
    <citation type="submission" date="2018-08" db="EMBL/GenBank/DDBJ databases">
        <title>Identification of Burkholderia cepacia strains that express a Burkholderia pseudomallei-like capsular polysaccharide.</title>
        <authorList>
            <person name="Burtnick M.N."/>
            <person name="Vongsouvath M."/>
            <person name="Newton P."/>
            <person name="Wuthiekanun V."/>
            <person name="Limmathurotsakul D."/>
            <person name="Brett P.J."/>
            <person name="Chantratita N."/>
            <person name="Dance D.A."/>
        </authorList>
    </citation>
    <scope>NUCLEOTIDE SEQUENCE</scope>
    <source>
        <strain evidence="9">SBXCC001</strain>
    </source>
</reference>
<dbReference type="InterPro" id="IPR006091">
    <property type="entry name" value="Acyl-CoA_Oxase/DH_mid-dom"/>
</dbReference>
<dbReference type="InterPro" id="IPR037069">
    <property type="entry name" value="AcylCoA_DH/ox_N_sf"/>
</dbReference>
<dbReference type="GO" id="GO:0005886">
    <property type="term" value="C:plasma membrane"/>
    <property type="evidence" value="ECO:0007669"/>
    <property type="project" value="TreeGrafter"/>
</dbReference>